<dbReference type="SUPFAM" id="SSF52317">
    <property type="entry name" value="Class I glutamine amidotransferase-like"/>
    <property type="match status" value="1"/>
</dbReference>
<dbReference type="InterPro" id="IPR036380">
    <property type="entry name" value="Isochorismatase-like_sf"/>
</dbReference>
<dbReference type="InterPro" id="IPR029010">
    <property type="entry name" value="ThuA-like"/>
</dbReference>
<name>A0A1P8WPB8_9PLAN</name>
<dbReference type="Proteomes" id="UP000187735">
    <property type="component" value="Chromosome"/>
</dbReference>
<evidence type="ECO:0000313" key="2">
    <source>
        <dbReference type="EMBL" id="APZ95900.1"/>
    </source>
</evidence>
<dbReference type="STRING" id="1891926.Fuma_05563"/>
<reference evidence="2 3" key="1">
    <citation type="journal article" date="2016" name="Front. Microbiol.">
        <title>Fuerstia marisgermanicae gen. nov., sp. nov., an Unusual Member of the Phylum Planctomycetes from the German Wadden Sea.</title>
        <authorList>
            <person name="Kohn T."/>
            <person name="Heuer A."/>
            <person name="Jogler M."/>
            <person name="Vollmers J."/>
            <person name="Boedeker C."/>
            <person name="Bunk B."/>
            <person name="Rast P."/>
            <person name="Borchert D."/>
            <person name="Glockner I."/>
            <person name="Freese H.M."/>
            <person name="Klenk H.P."/>
            <person name="Overmann J."/>
            <person name="Kaster A.K."/>
            <person name="Rohde M."/>
            <person name="Wiegand S."/>
            <person name="Jogler C."/>
        </authorList>
    </citation>
    <scope>NUCLEOTIDE SEQUENCE [LARGE SCALE GENOMIC DNA]</scope>
    <source>
        <strain evidence="2 3">NH11</strain>
    </source>
</reference>
<sequence>MTFHRFIRYTLPCSVVILLASVSVAFGDGVLKLNARTRAEVSPGSNRFREVIKPLTWDASKTAIVICDMWNDHYCRNAARRVAEMAPRMNEVLKKAREQGVLIIHSPSGCMEQYEDMPQRKFALEAPKVETTIPLQGWCYLNEKHEPAMPVAVDQPSDDDGTIREAVRHFERQIDTLEIMDGDAISDGPDAFYLMKQRGIENVIIMGVHTNMCVLGRPFGIRQMVYQGQNIVLMRDMTDSMYNPRDEPYVNHYTGNDLVFEHIERHWCPTITSADILGGQPFRFPGDRRPHLVIVMAEEGYKTAQTLPPFALKHFGAYFKITCVYANADDRNDIPGIEALNDADVAIWSIRRRTLPKAQLDIVRKFIADGKPLVALRTTSHAFSLGKKNPADGLAEWPEFDSEVLGGNYQKDHLNKSATLVHAIEAAAGHPILHGIPTTDFRVSGTLYKNDPLPTTAAPLMLGHVEGSETVEPVAWTHQRPNGGRVFYTSLGHPGTFEIPEFQRLLKNATYWVAGLPIPASR</sequence>
<dbReference type="KEGG" id="fmr:Fuma_05563"/>
<gene>
    <name evidence="2" type="ORF">Fuma_05563</name>
</gene>
<dbReference type="OrthoDB" id="272395at2"/>
<dbReference type="Gene3D" id="3.40.50.880">
    <property type="match status" value="1"/>
</dbReference>
<evidence type="ECO:0000313" key="3">
    <source>
        <dbReference type="Proteomes" id="UP000187735"/>
    </source>
</evidence>
<dbReference type="EMBL" id="CP017641">
    <property type="protein sequence ID" value="APZ95900.1"/>
    <property type="molecule type" value="Genomic_DNA"/>
</dbReference>
<dbReference type="Pfam" id="PF06283">
    <property type="entry name" value="ThuA"/>
    <property type="match status" value="1"/>
</dbReference>
<organism evidence="2 3">
    <name type="scientific">Fuerstiella marisgermanici</name>
    <dbReference type="NCBI Taxonomy" id="1891926"/>
    <lineage>
        <taxon>Bacteria</taxon>
        <taxon>Pseudomonadati</taxon>
        <taxon>Planctomycetota</taxon>
        <taxon>Planctomycetia</taxon>
        <taxon>Planctomycetales</taxon>
        <taxon>Planctomycetaceae</taxon>
        <taxon>Fuerstiella</taxon>
    </lineage>
</organism>
<accession>A0A1P8WPB8</accession>
<feature type="domain" description="ThuA-like" evidence="1">
    <location>
        <begin position="330"/>
        <end position="513"/>
    </location>
</feature>
<dbReference type="AlphaFoldDB" id="A0A1P8WPB8"/>
<dbReference type="Gene3D" id="3.40.50.850">
    <property type="entry name" value="Isochorismatase-like"/>
    <property type="match status" value="1"/>
</dbReference>
<keyword evidence="3" id="KW-1185">Reference proteome</keyword>
<dbReference type="InterPro" id="IPR029062">
    <property type="entry name" value="Class_I_gatase-like"/>
</dbReference>
<dbReference type="RefSeq" id="WP_083732377.1">
    <property type="nucleotide sequence ID" value="NZ_CP017641.1"/>
</dbReference>
<dbReference type="SUPFAM" id="SSF52499">
    <property type="entry name" value="Isochorismatase-like hydrolases"/>
    <property type="match status" value="1"/>
</dbReference>
<protein>
    <submittedName>
        <fullName evidence="2">Trehalose utilization</fullName>
    </submittedName>
</protein>
<proteinExistence type="predicted"/>
<evidence type="ECO:0000259" key="1">
    <source>
        <dbReference type="Pfam" id="PF06283"/>
    </source>
</evidence>